<evidence type="ECO:0000313" key="2">
    <source>
        <dbReference type="EMBL" id="TWF46529.1"/>
    </source>
</evidence>
<dbReference type="GO" id="GO:0030001">
    <property type="term" value="P:metal ion transport"/>
    <property type="evidence" value="ECO:0007669"/>
    <property type="project" value="InterPro"/>
</dbReference>
<comment type="caution">
    <text evidence="2">The sequence shown here is derived from an EMBL/GenBank/DDBJ whole genome shotgun (WGS) entry which is preliminary data.</text>
</comment>
<name>A0A561Q852_9HYPH</name>
<dbReference type="Pfam" id="PF01297">
    <property type="entry name" value="ZnuA"/>
    <property type="match status" value="1"/>
</dbReference>
<protein>
    <submittedName>
        <fullName evidence="2">Substrate-binding protein of zinc uptake complex component A</fullName>
    </submittedName>
</protein>
<dbReference type="RefSeq" id="WP_145643212.1">
    <property type="nucleotide sequence ID" value="NZ_VIWP01000014.1"/>
</dbReference>
<organism evidence="2 3">
    <name type="scientific">Neorhizobium alkalisoli</name>
    <dbReference type="NCBI Taxonomy" id="528178"/>
    <lineage>
        <taxon>Bacteria</taxon>
        <taxon>Pseudomonadati</taxon>
        <taxon>Pseudomonadota</taxon>
        <taxon>Alphaproteobacteria</taxon>
        <taxon>Hyphomicrobiales</taxon>
        <taxon>Rhizobiaceae</taxon>
        <taxon>Rhizobium/Agrobacterium group</taxon>
        <taxon>Neorhizobium</taxon>
    </lineage>
</organism>
<dbReference type="SUPFAM" id="SSF53807">
    <property type="entry name" value="Helical backbone' metal receptor"/>
    <property type="match status" value="1"/>
</dbReference>
<dbReference type="EMBL" id="VIWP01000014">
    <property type="protein sequence ID" value="TWF46529.1"/>
    <property type="molecule type" value="Genomic_DNA"/>
</dbReference>
<proteinExistence type="predicted"/>
<accession>A0A561Q852</accession>
<dbReference type="PANTHER" id="PTHR42953:SF4">
    <property type="entry name" value="METAL ABC TRANSPORTER SUBSTRATE-BINDING PROTEIN"/>
    <property type="match status" value="1"/>
</dbReference>
<dbReference type="Gene3D" id="3.40.50.1980">
    <property type="entry name" value="Nitrogenase molybdenum iron protein domain"/>
    <property type="match status" value="1"/>
</dbReference>
<feature type="signal peptide" evidence="1">
    <location>
        <begin position="1"/>
        <end position="24"/>
    </location>
</feature>
<keyword evidence="1" id="KW-0732">Signal</keyword>
<dbReference type="PANTHER" id="PTHR42953">
    <property type="entry name" value="HIGH-AFFINITY ZINC UPTAKE SYSTEM PROTEIN ZNUA-RELATED"/>
    <property type="match status" value="1"/>
</dbReference>
<dbReference type="InterPro" id="IPR050492">
    <property type="entry name" value="Bact_metal-bind_prot9"/>
</dbReference>
<sequence length="322" mass="34144">MSPYLKRRLVIAAAFAIPAGKVFAQVKQGGSADMPVTILTAHPAAFALAATLAKGSLIVTKTVQPERLPASRLASFLAGRGKAALESAAADADAVITFRSFWPEDPLYPHARRANIRLIEIDAARPIDGRLPGIAIADPTDDRVIYDALMLTPMSPSGEAMAPWLSPTVMGRMADIIAADLCRLVPSAAASITSNCATLKQRLFAIRADIELALAGADNLTALALSPHFQYLAQDLSIELLGSITAAPNEWTPERCGKLVAWLRDHDVKVVLLDADPGDDLQDAIRNAGSTPAVLSTIGEKLDDPLSFVDFNMSVIARAFAG</sequence>
<dbReference type="OrthoDB" id="6104586at2"/>
<gene>
    <name evidence="2" type="ORF">FHW37_11498</name>
</gene>
<reference evidence="2 3" key="1">
    <citation type="submission" date="2019-06" db="EMBL/GenBank/DDBJ databases">
        <title>Sorghum-associated microbial communities from plants grown in Nebraska, USA.</title>
        <authorList>
            <person name="Schachtman D."/>
        </authorList>
    </citation>
    <scope>NUCLEOTIDE SEQUENCE [LARGE SCALE GENOMIC DNA]</scope>
    <source>
        <strain evidence="2 3">1225</strain>
    </source>
</reference>
<evidence type="ECO:0000313" key="3">
    <source>
        <dbReference type="Proteomes" id="UP000320653"/>
    </source>
</evidence>
<dbReference type="InterPro" id="IPR006127">
    <property type="entry name" value="ZnuA-like"/>
</dbReference>
<dbReference type="Proteomes" id="UP000320653">
    <property type="component" value="Unassembled WGS sequence"/>
</dbReference>
<keyword evidence="3" id="KW-1185">Reference proteome</keyword>
<dbReference type="GO" id="GO:0046872">
    <property type="term" value="F:metal ion binding"/>
    <property type="evidence" value="ECO:0007669"/>
    <property type="project" value="InterPro"/>
</dbReference>
<dbReference type="AlphaFoldDB" id="A0A561Q852"/>
<evidence type="ECO:0000256" key="1">
    <source>
        <dbReference type="SAM" id="SignalP"/>
    </source>
</evidence>
<feature type="chain" id="PRO_5022016614" evidence="1">
    <location>
        <begin position="25"/>
        <end position="322"/>
    </location>
</feature>